<dbReference type="PANTHER" id="PTHR18945">
    <property type="entry name" value="NEUROTRANSMITTER GATED ION CHANNEL"/>
    <property type="match status" value="1"/>
</dbReference>
<reference evidence="9 10" key="1">
    <citation type="submission" date="2024-11" db="EMBL/GenBank/DDBJ databases">
        <title>Chromosome-level genome assembly of the freshwater bivalve Anodonta woodiana.</title>
        <authorList>
            <person name="Chen X."/>
        </authorList>
    </citation>
    <scope>NUCLEOTIDE SEQUENCE [LARGE SCALE GENOMIC DNA]</scope>
    <source>
        <strain evidence="9">MN2024</strain>
        <tissue evidence="9">Gills</tissue>
    </source>
</reference>
<evidence type="ECO:0000313" key="10">
    <source>
        <dbReference type="Proteomes" id="UP001634394"/>
    </source>
</evidence>
<dbReference type="Pfam" id="PF02931">
    <property type="entry name" value="Neur_chan_LBD"/>
    <property type="match status" value="1"/>
</dbReference>
<dbReference type="InterPro" id="IPR036734">
    <property type="entry name" value="Neur_chan_lig-bd_sf"/>
</dbReference>
<evidence type="ECO:0000259" key="8">
    <source>
        <dbReference type="Pfam" id="PF02932"/>
    </source>
</evidence>
<dbReference type="Proteomes" id="UP001634394">
    <property type="component" value="Unassembled WGS sequence"/>
</dbReference>
<evidence type="ECO:0000256" key="3">
    <source>
        <dbReference type="ARBA" id="ARBA00022989"/>
    </source>
</evidence>
<dbReference type="CDD" id="cd19051">
    <property type="entry name" value="LGIC_TM_cation"/>
    <property type="match status" value="1"/>
</dbReference>
<feature type="domain" description="Neurotransmitter-gated ion-channel ligand-binding" evidence="7">
    <location>
        <begin position="30"/>
        <end position="230"/>
    </location>
</feature>
<dbReference type="InterPro" id="IPR038050">
    <property type="entry name" value="Neuro_actylchol_rec"/>
</dbReference>
<comment type="subcellular location">
    <subcellularLocation>
        <location evidence="1">Membrane</location>
        <topology evidence="1">Multi-pass membrane protein</topology>
    </subcellularLocation>
</comment>
<evidence type="ECO:0000256" key="1">
    <source>
        <dbReference type="ARBA" id="ARBA00004141"/>
    </source>
</evidence>
<feature type="signal peptide" evidence="6">
    <location>
        <begin position="1"/>
        <end position="19"/>
    </location>
</feature>
<evidence type="ECO:0000313" key="9">
    <source>
        <dbReference type="EMBL" id="KAL3877545.1"/>
    </source>
</evidence>
<dbReference type="SUPFAM" id="SSF63712">
    <property type="entry name" value="Nicotinic receptor ligand binding domain-like"/>
    <property type="match status" value="1"/>
</dbReference>
<evidence type="ECO:0000256" key="4">
    <source>
        <dbReference type="ARBA" id="ARBA00023136"/>
    </source>
</evidence>
<gene>
    <name evidence="9" type="ORF">ACJMK2_035242</name>
</gene>
<dbReference type="SUPFAM" id="SSF90112">
    <property type="entry name" value="Neurotransmitter-gated ion-channel transmembrane pore"/>
    <property type="match status" value="1"/>
</dbReference>
<proteinExistence type="predicted"/>
<evidence type="ECO:0000259" key="7">
    <source>
        <dbReference type="Pfam" id="PF02931"/>
    </source>
</evidence>
<feature type="transmembrane region" description="Helical" evidence="5">
    <location>
        <begin position="262"/>
        <end position="280"/>
    </location>
</feature>
<keyword evidence="2 5" id="KW-0812">Transmembrane</keyword>
<dbReference type="EMBL" id="JBJQND010000005">
    <property type="protein sequence ID" value="KAL3877545.1"/>
    <property type="molecule type" value="Genomic_DNA"/>
</dbReference>
<dbReference type="AlphaFoldDB" id="A0ABD3WVI1"/>
<feature type="chain" id="PRO_5044881818" evidence="6">
    <location>
        <begin position="20"/>
        <end position="435"/>
    </location>
</feature>
<feature type="transmembrane region" description="Helical" evidence="5">
    <location>
        <begin position="234"/>
        <end position="255"/>
    </location>
</feature>
<dbReference type="InterPro" id="IPR006201">
    <property type="entry name" value="Neur_channel"/>
</dbReference>
<dbReference type="InterPro" id="IPR036719">
    <property type="entry name" value="Neuro-gated_channel_TM_sf"/>
</dbReference>
<keyword evidence="4 5" id="KW-0472">Membrane</keyword>
<dbReference type="Gene3D" id="2.70.170.10">
    <property type="entry name" value="Neurotransmitter-gated ion-channel ligand-binding domain"/>
    <property type="match status" value="1"/>
</dbReference>
<dbReference type="GO" id="GO:0016020">
    <property type="term" value="C:membrane"/>
    <property type="evidence" value="ECO:0007669"/>
    <property type="project" value="UniProtKB-SubCell"/>
</dbReference>
<dbReference type="InterPro" id="IPR006202">
    <property type="entry name" value="Neur_chan_lig-bd"/>
</dbReference>
<keyword evidence="6" id="KW-0732">Signal</keyword>
<organism evidence="9 10">
    <name type="scientific">Sinanodonta woodiana</name>
    <name type="common">Chinese pond mussel</name>
    <name type="synonym">Anodonta woodiana</name>
    <dbReference type="NCBI Taxonomy" id="1069815"/>
    <lineage>
        <taxon>Eukaryota</taxon>
        <taxon>Metazoa</taxon>
        <taxon>Spiralia</taxon>
        <taxon>Lophotrochozoa</taxon>
        <taxon>Mollusca</taxon>
        <taxon>Bivalvia</taxon>
        <taxon>Autobranchia</taxon>
        <taxon>Heteroconchia</taxon>
        <taxon>Palaeoheterodonta</taxon>
        <taxon>Unionida</taxon>
        <taxon>Unionoidea</taxon>
        <taxon>Unionidae</taxon>
        <taxon>Unioninae</taxon>
        <taxon>Sinanodonta</taxon>
    </lineage>
</organism>
<dbReference type="InterPro" id="IPR006029">
    <property type="entry name" value="Neurotrans-gated_channel_TM"/>
</dbReference>
<name>A0ABD3WVI1_SINWO</name>
<comment type="caution">
    <text evidence="9">The sequence shown here is derived from an EMBL/GenBank/DDBJ whole genome shotgun (WGS) entry which is preliminary data.</text>
</comment>
<feature type="domain" description="Neurotransmitter-gated ion-channel transmembrane" evidence="8">
    <location>
        <begin position="237"/>
        <end position="355"/>
    </location>
</feature>
<dbReference type="Pfam" id="PF02932">
    <property type="entry name" value="Neur_chan_memb"/>
    <property type="match status" value="1"/>
</dbReference>
<sequence>MQRICLCLLLCIELGHNFAVVGGASLSQTQNLYDHLFQNYNQRLLPVLNQSRSVQVNVSLNLVSITDFNEISGELVLIGYFSLAWTDEQLVWDTEQYGRKTSLVVPAEDVWRPKLSLIYPFQSTQWLGNGSAQIRIFADGTVVWFFGEVISALCSYDTTFYPFDSQSCKLELTTLGWISTEVEFDSPDSKVLLYYYIENGEWSLTQSIVESYSMKEMSVVGFTLKLKRKPEFPLIYIIIPVIILGGLDYWIVLLPDDSGERVSCAMTVFLSFSVYMSIISDNMPKSSDPISYLYYYLLLLMILSGSIVVLLVLSSKLHKKDNSRPVPLYVKYLVWILRLRFLLKRKTKVSVSPHSTIIQQLSYDCTVPEKARSERNSLSDITEVKDNASDPFYAECTWLFVARTYDISCFVFFAIAHTSTTVIYLIILYKNMIVV</sequence>
<accession>A0ABD3WVI1</accession>
<protein>
    <submittedName>
        <fullName evidence="9">Uncharacterized protein</fullName>
    </submittedName>
</protein>
<evidence type="ECO:0000256" key="5">
    <source>
        <dbReference type="SAM" id="Phobius"/>
    </source>
</evidence>
<evidence type="ECO:0000256" key="6">
    <source>
        <dbReference type="SAM" id="SignalP"/>
    </source>
</evidence>
<keyword evidence="10" id="KW-1185">Reference proteome</keyword>
<feature type="transmembrane region" description="Helical" evidence="5">
    <location>
        <begin position="410"/>
        <end position="429"/>
    </location>
</feature>
<dbReference type="CDD" id="cd18989">
    <property type="entry name" value="LGIC_ECD_cation"/>
    <property type="match status" value="1"/>
</dbReference>
<dbReference type="FunFam" id="2.70.170.10:FF:000028">
    <property type="entry name" value="AcetylCholine Receptor"/>
    <property type="match status" value="1"/>
</dbReference>
<keyword evidence="3 5" id="KW-1133">Transmembrane helix</keyword>
<evidence type="ECO:0000256" key="2">
    <source>
        <dbReference type="ARBA" id="ARBA00022692"/>
    </source>
</evidence>
<dbReference type="Gene3D" id="1.20.58.390">
    <property type="entry name" value="Neurotransmitter-gated ion-channel transmembrane domain"/>
    <property type="match status" value="1"/>
</dbReference>
<feature type="transmembrane region" description="Helical" evidence="5">
    <location>
        <begin position="292"/>
        <end position="314"/>
    </location>
</feature>